<dbReference type="Proteomes" id="UP000299084">
    <property type="component" value="Unassembled WGS sequence"/>
</dbReference>
<comment type="caution">
    <text evidence="2">The sequence shown here is derived from an EMBL/GenBank/DDBJ whole genome shotgun (WGS) entry which is preliminary data.</text>
</comment>
<keyword evidence="3" id="KW-1185">Reference proteome</keyword>
<reference evidence="2 3" key="1">
    <citation type="journal article" date="2019" name="Mol. Ecol. Resour.">
        <title>Improving Illumina assemblies with Hi-C and long reads: an example with the North African dromedary.</title>
        <authorList>
            <person name="Elbers J.P."/>
            <person name="Rogers M.F."/>
            <person name="Perelman P.L."/>
            <person name="Proskuryakova A.A."/>
            <person name="Serdyukova N.A."/>
            <person name="Johnson W.E."/>
            <person name="Horin P."/>
            <person name="Corander J."/>
            <person name="Murphy D."/>
            <person name="Burger P.A."/>
        </authorList>
    </citation>
    <scope>NUCLEOTIDE SEQUENCE [LARGE SCALE GENOMIC DNA]</scope>
    <source>
        <strain evidence="2">Drom800</strain>
        <tissue evidence="2">Blood</tissue>
    </source>
</reference>
<keyword evidence="1" id="KW-0472">Membrane</keyword>
<proteinExistence type="predicted"/>
<sequence>MSLVFYTVKGLECSESDAVFALKQHLPSRVDTDNNMTLHVAKRPHRYMQKAVRGQVLGDQLNIVLSDRKELKITITVIITIITNTITVITIFITIVTIIIIVITNLIIIISPSIIIAVVITTTITTITTTITTIITLANIY</sequence>
<name>A0A5N4CLV2_CAMDR</name>
<protein>
    <submittedName>
        <fullName evidence="2">Uncharacterized protein</fullName>
    </submittedName>
</protein>
<dbReference type="EMBL" id="JWIN03000022">
    <property type="protein sequence ID" value="KAB1259837.1"/>
    <property type="molecule type" value="Genomic_DNA"/>
</dbReference>
<keyword evidence="1" id="KW-0812">Transmembrane</keyword>
<evidence type="ECO:0000313" key="3">
    <source>
        <dbReference type="Proteomes" id="UP000299084"/>
    </source>
</evidence>
<accession>A0A5N4CLV2</accession>
<evidence type="ECO:0000256" key="1">
    <source>
        <dbReference type="SAM" id="Phobius"/>
    </source>
</evidence>
<gene>
    <name evidence="2" type="ORF">Cadr_000025732</name>
</gene>
<feature type="transmembrane region" description="Helical" evidence="1">
    <location>
        <begin position="75"/>
        <end position="108"/>
    </location>
</feature>
<evidence type="ECO:0000313" key="2">
    <source>
        <dbReference type="EMBL" id="KAB1259837.1"/>
    </source>
</evidence>
<dbReference type="AlphaFoldDB" id="A0A5N4CLV2"/>
<feature type="transmembrane region" description="Helical" evidence="1">
    <location>
        <begin position="114"/>
        <end position="138"/>
    </location>
</feature>
<keyword evidence="1" id="KW-1133">Transmembrane helix</keyword>
<organism evidence="2 3">
    <name type="scientific">Camelus dromedarius</name>
    <name type="common">Dromedary</name>
    <name type="synonym">Arabian camel</name>
    <dbReference type="NCBI Taxonomy" id="9838"/>
    <lineage>
        <taxon>Eukaryota</taxon>
        <taxon>Metazoa</taxon>
        <taxon>Chordata</taxon>
        <taxon>Craniata</taxon>
        <taxon>Vertebrata</taxon>
        <taxon>Euteleostomi</taxon>
        <taxon>Mammalia</taxon>
        <taxon>Eutheria</taxon>
        <taxon>Laurasiatheria</taxon>
        <taxon>Artiodactyla</taxon>
        <taxon>Tylopoda</taxon>
        <taxon>Camelidae</taxon>
        <taxon>Camelus</taxon>
    </lineage>
</organism>